<name>A0A499VG57_STRAX</name>
<reference evidence="1" key="1">
    <citation type="submission" date="2019-04" db="EMBL/GenBank/DDBJ databases">
        <title>Draft genome sequences of Streptomyces avermitilis MC3.</title>
        <authorList>
            <person name="Komaki H."/>
            <person name="Tamura T."/>
            <person name="Hosoyama A."/>
        </authorList>
    </citation>
    <scope>NUCLEOTIDE SEQUENCE</scope>
    <source>
        <strain evidence="1">MC3</strain>
    </source>
</reference>
<organism evidence="1">
    <name type="scientific">Streptomyces avermitilis</name>
    <dbReference type="NCBI Taxonomy" id="33903"/>
    <lineage>
        <taxon>Bacteria</taxon>
        <taxon>Bacillati</taxon>
        <taxon>Actinomycetota</taxon>
        <taxon>Actinomycetes</taxon>
        <taxon>Kitasatosporales</taxon>
        <taxon>Streptomycetaceae</taxon>
        <taxon>Streptomyces</taxon>
    </lineage>
</organism>
<evidence type="ECO:0008006" key="2">
    <source>
        <dbReference type="Google" id="ProtNLM"/>
    </source>
</evidence>
<dbReference type="AlphaFoldDB" id="A0A499VG57"/>
<accession>A0A499VG57</accession>
<dbReference type="EMBL" id="AP019621">
    <property type="protein sequence ID" value="BBJ51850.1"/>
    <property type="molecule type" value="Genomic_DNA"/>
</dbReference>
<sequence>MLADFALVRTTDVVLDPDELEPRDSDFAEPDDAGLLDAVDVWCEDVLDRLPDTPVPPVATEIVAVRDLDLVDDDCWPQALALLSRPPLRDALIQPVRILLPDGTHEVVRPYTAWWLRGHPVLDGRRPAGLRAAGGDPLLRGLYDEADATGFDDEQVLRALGVRTSVAALLDEPGGAAELLDRLADPEREVSGAQLHALYGFLADLDPERVTLPDELRAVVDGEVVVVDAADAVVVDSPDLLPFTAGTPLLPVPPSRAAGLAELFQVRRLSESVTGEVDSEGVEHDVPESVRVLLGPSTPASYVEHEELVVDGTELDWRRTRDGVLHASTLEGVAAGLAWAAGQWPRRFEVAALIEDPSRTEELARDRWFD</sequence>
<gene>
    <name evidence="1" type="ORF">SAVMC3_44790</name>
</gene>
<evidence type="ECO:0000313" key="1">
    <source>
        <dbReference type="EMBL" id="BBJ51850.1"/>
    </source>
</evidence>
<proteinExistence type="predicted"/>
<protein>
    <recommendedName>
        <fullName evidence="2">Molecular chaperone Hsp90</fullName>
    </recommendedName>
</protein>